<dbReference type="PROSITE" id="PS51385">
    <property type="entry name" value="YJEF_N"/>
    <property type="match status" value="1"/>
</dbReference>
<keyword evidence="9 18" id="KW-0630">Potassium</keyword>
<evidence type="ECO:0000256" key="15">
    <source>
        <dbReference type="ARBA" id="ARBA00048238"/>
    </source>
</evidence>
<keyword evidence="7 17" id="KW-0067">ATP-binding</keyword>
<evidence type="ECO:0000256" key="14">
    <source>
        <dbReference type="ARBA" id="ARBA00025153"/>
    </source>
</evidence>
<evidence type="ECO:0000256" key="16">
    <source>
        <dbReference type="ARBA" id="ARBA00049209"/>
    </source>
</evidence>
<evidence type="ECO:0000256" key="19">
    <source>
        <dbReference type="PIRNR" id="PIRNR017184"/>
    </source>
</evidence>
<feature type="binding site" evidence="18">
    <location>
        <position position="72"/>
    </location>
    <ligand>
        <name>K(+)</name>
        <dbReference type="ChEBI" id="CHEBI:29103"/>
    </ligand>
</feature>
<dbReference type="NCBIfam" id="TIGR00196">
    <property type="entry name" value="yjeF_cterm"/>
    <property type="match status" value="1"/>
</dbReference>
<dbReference type="SUPFAM" id="SSF53613">
    <property type="entry name" value="Ribokinase-like"/>
    <property type="match status" value="1"/>
</dbReference>
<evidence type="ECO:0000256" key="7">
    <source>
        <dbReference type="ARBA" id="ARBA00022840"/>
    </source>
</evidence>
<feature type="binding site" evidence="17">
    <location>
        <position position="269"/>
    </location>
    <ligand>
        <name>(6S)-NADPHX</name>
        <dbReference type="ChEBI" id="CHEBI:64076"/>
    </ligand>
</feature>
<dbReference type="NCBIfam" id="NF007856">
    <property type="entry name" value="PRK10565.1"/>
    <property type="match status" value="1"/>
</dbReference>
<comment type="function">
    <text evidence="14 19">Bifunctional enzyme that catalyzes the epimerization of the S- and R-forms of NAD(P)HX and the dehydration of the S-form of NAD(P)HX at the expense of ADP, which is converted to AMP. This allows the repair of both epimers of NAD(P)HX, a damaged form of NAD(P)H that is a result of enzymatic or heat-dependent hydration.</text>
</comment>
<comment type="similarity">
    <text evidence="17">Belongs to the NnrD/CARKD family.</text>
</comment>
<keyword evidence="6 17" id="KW-0547">Nucleotide-binding</keyword>
<keyword evidence="23" id="KW-1185">Reference proteome</keyword>
<dbReference type="CDD" id="cd01171">
    <property type="entry name" value="YXKO-related"/>
    <property type="match status" value="1"/>
</dbReference>
<comment type="subunit">
    <text evidence="17">Homotetramer.</text>
</comment>
<feature type="binding site" evidence="18">
    <location>
        <position position="150"/>
    </location>
    <ligand>
        <name>(6S)-NADPHX</name>
        <dbReference type="ChEBI" id="CHEBI:64076"/>
    </ligand>
</feature>
<evidence type="ECO:0000256" key="2">
    <source>
        <dbReference type="ARBA" id="ARBA00000909"/>
    </source>
</evidence>
<feature type="binding site" evidence="17">
    <location>
        <position position="441"/>
    </location>
    <ligand>
        <name>AMP</name>
        <dbReference type="ChEBI" id="CHEBI:456215"/>
    </ligand>
</feature>
<feature type="domain" description="YjeF C-terminal" evidence="20">
    <location>
        <begin position="234"/>
        <end position="501"/>
    </location>
</feature>
<comment type="function">
    <text evidence="17">Catalyzes the dehydration of the S-form of NAD(P)HX at the expense of ADP, which is converted to AMP. Together with NAD(P)HX epimerase, which catalyzes the epimerization of the S- and R-forms, the enzyme allows the repair of both epimers of NAD(P)HX, a damaged form of NAD(P)H that is a result of enzymatic or heat-dependent hydration.</text>
</comment>
<comment type="cofactor">
    <cofactor evidence="18 19">
        <name>K(+)</name>
        <dbReference type="ChEBI" id="CHEBI:29103"/>
    </cofactor>
    <text evidence="18 19">Binds 1 potassium ion per subunit.</text>
</comment>
<keyword evidence="11 18" id="KW-0413">Isomerase</keyword>
<dbReference type="EC" id="5.1.99.6" evidence="19"/>
<evidence type="ECO:0000313" key="22">
    <source>
        <dbReference type="EMBL" id="GGA44313.1"/>
    </source>
</evidence>
<name>A0ABQ1GI76_9GAMM</name>
<feature type="binding site" evidence="18">
    <location>
        <begin position="71"/>
        <end position="75"/>
    </location>
    <ligand>
        <name>(6S)-NADPHX</name>
        <dbReference type="ChEBI" id="CHEBI:64076"/>
    </ligand>
</feature>
<dbReference type="PROSITE" id="PS51383">
    <property type="entry name" value="YJEF_C_3"/>
    <property type="match status" value="1"/>
</dbReference>
<dbReference type="PANTHER" id="PTHR12592">
    <property type="entry name" value="ATP-DEPENDENT (S)-NAD(P)H-HYDRATE DEHYDRATASE FAMILY MEMBER"/>
    <property type="match status" value="1"/>
</dbReference>
<dbReference type="PANTHER" id="PTHR12592:SF0">
    <property type="entry name" value="ATP-DEPENDENT (S)-NAD(P)H-HYDRATE DEHYDRATASE"/>
    <property type="match status" value="1"/>
</dbReference>
<evidence type="ECO:0000256" key="6">
    <source>
        <dbReference type="ARBA" id="ARBA00022741"/>
    </source>
</evidence>
<evidence type="ECO:0000259" key="21">
    <source>
        <dbReference type="PROSITE" id="PS51385"/>
    </source>
</evidence>
<comment type="similarity">
    <text evidence="18">Belongs to the NnrE/AIBP family.</text>
</comment>
<dbReference type="HAMAP" id="MF_01966">
    <property type="entry name" value="NADHX_epimerase"/>
    <property type="match status" value="1"/>
</dbReference>
<evidence type="ECO:0000256" key="9">
    <source>
        <dbReference type="ARBA" id="ARBA00022958"/>
    </source>
</evidence>
<dbReference type="InterPro" id="IPR017953">
    <property type="entry name" value="Carbohydrate_kinase_pred_CS"/>
</dbReference>
<dbReference type="Pfam" id="PF01256">
    <property type="entry name" value="Carb_kinase"/>
    <property type="match status" value="1"/>
</dbReference>
<dbReference type="EC" id="4.2.1.136" evidence="19"/>
<comment type="caution">
    <text evidence="18">Lacks conserved residue(s) required for the propagation of feature annotation.</text>
</comment>
<dbReference type="InterPro" id="IPR004443">
    <property type="entry name" value="YjeF_N_dom"/>
</dbReference>
<dbReference type="Gene3D" id="3.40.1190.20">
    <property type="match status" value="1"/>
</dbReference>
<dbReference type="InterPro" id="IPR036652">
    <property type="entry name" value="YjeF_N_dom_sf"/>
</dbReference>
<keyword evidence="8 17" id="KW-0521">NADP</keyword>
<dbReference type="RefSeq" id="WP_188472969.1">
    <property type="nucleotide sequence ID" value="NZ_BMFZ01000004.1"/>
</dbReference>
<sequence length="523" mass="54366">MTNQSEERNALSLPHSVFSADWLRQAESHAAQEIGISLFTLMQRAAVAAFHLARTTFPAAHHWLVLCGHGNNGGDGYEVARLAKSAGISVTLLAVKNAKPLPDEAQTAQNAWLSAGGAVGAADTRWPPDIDLIIDGLLGTGLASAPCAPYDALIVAINAHEAPVLSLDIPSGLDAEKGTVPGKAVQATLTISFIALKPGLLTGKARDHVGRLHCESLGLRSWLGGYPAVLQRLDATQLGDWLPLRRPCSHKGDHGNLLVIGGDIGFAGAILMASEAALRAGAGMVRVLTHKQHAGPILTARPELMVQELNEKSLSISLEWADVVVVGPGMGQKAWGKAAFKQVSESTKPALFDADALNLLAITPQKRQNRVLTPHPGEAARLLGCSVKDIESDRLLAVRKLTERYGGVVVLKGAGSLIAENGGPMALADVGNAGMATGGMGDVLSGIIGGLLAQQLSLFDAACAGAVVHGAAADRIALLQGTRGMLATDLLAVIAPLVNPDFKKKISPNESTTTLSAGRSRNA</sequence>
<dbReference type="InterPro" id="IPR000631">
    <property type="entry name" value="CARKD"/>
</dbReference>
<feature type="binding site" evidence="17">
    <location>
        <position position="375"/>
    </location>
    <ligand>
        <name>(6S)-NADPHX</name>
        <dbReference type="ChEBI" id="CHEBI:64076"/>
    </ligand>
</feature>
<gene>
    <name evidence="17" type="primary">nnrD</name>
    <name evidence="18" type="synonym">nnrE</name>
    <name evidence="22" type="ORF">GCM10011328_19250</name>
</gene>
<evidence type="ECO:0000256" key="10">
    <source>
        <dbReference type="ARBA" id="ARBA00023027"/>
    </source>
</evidence>
<dbReference type="InterPro" id="IPR030677">
    <property type="entry name" value="Nnr"/>
</dbReference>
<keyword evidence="10 17" id="KW-0520">NAD</keyword>
<dbReference type="Gene3D" id="3.40.50.10260">
    <property type="entry name" value="YjeF N-terminal domain"/>
    <property type="match status" value="1"/>
</dbReference>
<keyword evidence="13" id="KW-0511">Multifunctional enzyme</keyword>
<dbReference type="SUPFAM" id="SSF64153">
    <property type="entry name" value="YjeF N-terminal domain-like"/>
    <property type="match status" value="1"/>
</dbReference>
<evidence type="ECO:0000256" key="1">
    <source>
        <dbReference type="ARBA" id="ARBA00000013"/>
    </source>
</evidence>
<evidence type="ECO:0000313" key="23">
    <source>
        <dbReference type="Proteomes" id="UP000627464"/>
    </source>
</evidence>
<comment type="similarity">
    <text evidence="3 19">In the N-terminal section; belongs to the NnrE/AIBP family.</text>
</comment>
<evidence type="ECO:0000256" key="8">
    <source>
        <dbReference type="ARBA" id="ARBA00022857"/>
    </source>
</evidence>
<dbReference type="Proteomes" id="UP000627464">
    <property type="component" value="Unassembled WGS sequence"/>
</dbReference>
<comment type="cofactor">
    <cofactor evidence="17">
        <name>Mg(2+)</name>
        <dbReference type="ChEBI" id="CHEBI:18420"/>
    </cofactor>
</comment>
<feature type="binding site" evidence="17">
    <location>
        <begin position="412"/>
        <end position="416"/>
    </location>
    <ligand>
        <name>AMP</name>
        <dbReference type="ChEBI" id="CHEBI:456215"/>
    </ligand>
</feature>
<dbReference type="PROSITE" id="PS01050">
    <property type="entry name" value="YJEF_C_2"/>
    <property type="match status" value="1"/>
</dbReference>
<evidence type="ECO:0000259" key="20">
    <source>
        <dbReference type="PROSITE" id="PS51383"/>
    </source>
</evidence>
<comment type="catalytic activity">
    <reaction evidence="2 18 19">
        <text>(6R)-NADPHX = (6S)-NADPHX</text>
        <dbReference type="Rhea" id="RHEA:32227"/>
        <dbReference type="ChEBI" id="CHEBI:64076"/>
        <dbReference type="ChEBI" id="CHEBI:64077"/>
        <dbReference type="EC" id="5.1.99.6"/>
    </reaction>
</comment>
<comment type="catalytic activity">
    <reaction evidence="1 18 19">
        <text>(6R)-NADHX = (6S)-NADHX</text>
        <dbReference type="Rhea" id="RHEA:32215"/>
        <dbReference type="ChEBI" id="CHEBI:64074"/>
        <dbReference type="ChEBI" id="CHEBI:64075"/>
        <dbReference type="EC" id="5.1.99.6"/>
    </reaction>
</comment>
<evidence type="ECO:0000256" key="5">
    <source>
        <dbReference type="ARBA" id="ARBA00022723"/>
    </source>
</evidence>
<evidence type="ECO:0000256" key="4">
    <source>
        <dbReference type="ARBA" id="ARBA00009524"/>
    </source>
</evidence>
<reference evidence="23" key="1">
    <citation type="journal article" date="2019" name="Int. J. Syst. Evol. Microbiol.">
        <title>The Global Catalogue of Microorganisms (GCM) 10K type strain sequencing project: providing services to taxonomists for standard genome sequencing and annotation.</title>
        <authorList>
            <consortium name="The Broad Institute Genomics Platform"/>
            <consortium name="The Broad Institute Genome Sequencing Center for Infectious Disease"/>
            <person name="Wu L."/>
            <person name="Ma J."/>
        </authorList>
    </citation>
    <scope>NUCLEOTIDE SEQUENCE [LARGE SCALE GENOMIC DNA]</scope>
    <source>
        <strain evidence="23">CGMCC 1.12806</strain>
    </source>
</reference>
<evidence type="ECO:0000256" key="17">
    <source>
        <dbReference type="HAMAP-Rule" id="MF_01965"/>
    </source>
</evidence>
<comment type="similarity">
    <text evidence="4 19">In the C-terminal section; belongs to the NnrD/CARKD family.</text>
</comment>
<dbReference type="PIRSF" id="PIRSF017184">
    <property type="entry name" value="Nnr"/>
    <property type="match status" value="1"/>
</dbReference>
<feature type="binding site" evidence="18">
    <location>
        <position position="135"/>
    </location>
    <ligand>
        <name>K(+)</name>
        <dbReference type="ChEBI" id="CHEBI:29103"/>
    </ligand>
</feature>
<keyword evidence="5 18" id="KW-0479">Metal-binding</keyword>
<dbReference type="InterPro" id="IPR029056">
    <property type="entry name" value="Ribokinase-like"/>
</dbReference>
<keyword evidence="12 17" id="KW-0456">Lyase</keyword>
<feature type="binding site" evidence="17">
    <location>
        <position position="442"/>
    </location>
    <ligand>
        <name>(6S)-NADPHX</name>
        <dbReference type="ChEBI" id="CHEBI:64076"/>
    </ligand>
</feature>
<dbReference type="Pfam" id="PF03853">
    <property type="entry name" value="YjeF_N"/>
    <property type="match status" value="1"/>
</dbReference>
<comment type="catalytic activity">
    <reaction evidence="16 17 19">
        <text>(6S)-NADPHX + ADP = AMP + phosphate + NADPH + H(+)</text>
        <dbReference type="Rhea" id="RHEA:32235"/>
        <dbReference type="ChEBI" id="CHEBI:15378"/>
        <dbReference type="ChEBI" id="CHEBI:43474"/>
        <dbReference type="ChEBI" id="CHEBI:57783"/>
        <dbReference type="ChEBI" id="CHEBI:64076"/>
        <dbReference type="ChEBI" id="CHEBI:456215"/>
        <dbReference type="ChEBI" id="CHEBI:456216"/>
        <dbReference type="EC" id="4.2.1.136"/>
    </reaction>
</comment>
<dbReference type="NCBIfam" id="TIGR00197">
    <property type="entry name" value="yjeF_nterm"/>
    <property type="match status" value="1"/>
</dbReference>
<feature type="binding site" evidence="17">
    <location>
        <position position="329"/>
    </location>
    <ligand>
        <name>(6S)-NADPHX</name>
        <dbReference type="ChEBI" id="CHEBI:64076"/>
    </ligand>
</feature>
<evidence type="ECO:0000256" key="11">
    <source>
        <dbReference type="ARBA" id="ARBA00023235"/>
    </source>
</evidence>
<proteinExistence type="inferred from homology"/>
<feature type="binding site" evidence="18">
    <location>
        <position position="168"/>
    </location>
    <ligand>
        <name>(6S)-NADPHX</name>
        <dbReference type="ChEBI" id="CHEBI:64076"/>
    </ligand>
</feature>
<evidence type="ECO:0000256" key="12">
    <source>
        <dbReference type="ARBA" id="ARBA00023239"/>
    </source>
</evidence>
<comment type="caution">
    <text evidence="22">The sequence shown here is derived from an EMBL/GenBank/DDBJ whole genome shotgun (WGS) entry which is preliminary data.</text>
</comment>
<organism evidence="22 23">
    <name type="scientific">Hafnia psychrotolerans</name>
    <dbReference type="NCBI Taxonomy" id="1477018"/>
    <lineage>
        <taxon>Bacteria</taxon>
        <taxon>Pseudomonadati</taxon>
        <taxon>Pseudomonadota</taxon>
        <taxon>Gammaproteobacteria</taxon>
        <taxon>Enterobacterales</taxon>
        <taxon>Hafniaceae</taxon>
        <taxon>Hafnia</taxon>
    </lineage>
</organism>
<feature type="binding site" evidence="18">
    <location>
        <position position="171"/>
    </location>
    <ligand>
        <name>K(+)</name>
        <dbReference type="ChEBI" id="CHEBI:29103"/>
    </ligand>
</feature>
<evidence type="ECO:0000256" key="13">
    <source>
        <dbReference type="ARBA" id="ARBA00023268"/>
    </source>
</evidence>
<feature type="domain" description="YjeF N-terminal" evidence="21">
    <location>
        <begin position="23"/>
        <end position="225"/>
    </location>
</feature>
<evidence type="ECO:0000256" key="18">
    <source>
        <dbReference type="HAMAP-Rule" id="MF_01966"/>
    </source>
</evidence>
<dbReference type="HAMAP" id="MF_01965">
    <property type="entry name" value="NADHX_dehydratase"/>
    <property type="match status" value="1"/>
</dbReference>
<accession>A0ABQ1GI76</accession>
<evidence type="ECO:0000256" key="3">
    <source>
        <dbReference type="ARBA" id="ARBA00006001"/>
    </source>
</evidence>
<comment type="catalytic activity">
    <reaction evidence="15 17 19">
        <text>(6S)-NADHX + ADP = AMP + phosphate + NADH + H(+)</text>
        <dbReference type="Rhea" id="RHEA:32223"/>
        <dbReference type="ChEBI" id="CHEBI:15378"/>
        <dbReference type="ChEBI" id="CHEBI:43474"/>
        <dbReference type="ChEBI" id="CHEBI:57945"/>
        <dbReference type="ChEBI" id="CHEBI:64074"/>
        <dbReference type="ChEBI" id="CHEBI:456215"/>
        <dbReference type="ChEBI" id="CHEBI:456216"/>
        <dbReference type="EC" id="4.2.1.136"/>
    </reaction>
</comment>
<dbReference type="EMBL" id="BMFZ01000004">
    <property type="protein sequence ID" value="GGA44313.1"/>
    <property type="molecule type" value="Genomic_DNA"/>
</dbReference>
<protein>
    <recommendedName>
        <fullName evidence="19">Bifunctional NAD(P)H-hydrate repair enzyme</fullName>
    </recommendedName>
    <alternativeName>
        <fullName evidence="19">Nicotinamide nucleotide repair protein</fullName>
    </alternativeName>
    <domain>
        <recommendedName>
            <fullName evidence="19">ADP-dependent (S)-NAD(P)H-hydrate dehydratase</fullName>
            <ecNumber evidence="19">4.2.1.136</ecNumber>
        </recommendedName>
        <alternativeName>
            <fullName evidence="19">ADP-dependent NAD(P)HX dehydratase</fullName>
        </alternativeName>
    </domain>
    <domain>
        <recommendedName>
            <fullName evidence="19">NAD(P)H-hydrate epimerase</fullName>
            <ecNumber evidence="19">5.1.99.6</ecNumber>
        </recommendedName>
    </domain>
</protein>
<comment type="function">
    <text evidence="18">Catalyzes the epimerization of the S- and R-forms of NAD(P)HX, a damaged form of NAD(P)H that is a result of enzymatic or heat-dependent hydration. This is a prerequisite for the S-specific NAD(P)H-hydrate dehydratase to allow the repair of both epimers of NAD(P)HX.</text>
</comment>